<dbReference type="STRING" id="53468.A0A0R3UQH0"/>
<dbReference type="GO" id="GO:0005634">
    <property type="term" value="C:nucleus"/>
    <property type="evidence" value="ECO:0007669"/>
    <property type="project" value="UniProtKB-SubCell"/>
</dbReference>
<keyword evidence="5 11" id="KW-0863">Zinc-finger</keyword>
<evidence type="ECO:0000313" key="15">
    <source>
        <dbReference type="Proteomes" id="UP000267029"/>
    </source>
</evidence>
<evidence type="ECO:0000256" key="3">
    <source>
        <dbReference type="ARBA" id="ARBA00022723"/>
    </source>
</evidence>
<evidence type="ECO:0000256" key="2">
    <source>
        <dbReference type="ARBA" id="ARBA00006991"/>
    </source>
</evidence>
<feature type="domain" description="C2H2-type" evidence="13">
    <location>
        <begin position="369"/>
        <end position="396"/>
    </location>
</feature>
<evidence type="ECO:0000313" key="14">
    <source>
        <dbReference type="EMBL" id="VDD84123.1"/>
    </source>
</evidence>
<evidence type="ECO:0000259" key="13">
    <source>
        <dbReference type="PROSITE" id="PS50157"/>
    </source>
</evidence>
<keyword evidence="4" id="KW-0677">Repeat</keyword>
<dbReference type="OrthoDB" id="6077919at2759"/>
<evidence type="ECO:0000256" key="8">
    <source>
        <dbReference type="ARBA" id="ARBA00023125"/>
    </source>
</evidence>
<feature type="domain" description="C2H2-type" evidence="13">
    <location>
        <begin position="893"/>
        <end position="916"/>
    </location>
</feature>
<keyword evidence="10" id="KW-0539">Nucleus</keyword>
<feature type="compositionally biased region" description="Polar residues" evidence="12">
    <location>
        <begin position="1079"/>
        <end position="1107"/>
    </location>
</feature>
<dbReference type="AlphaFoldDB" id="A0A0R3UQH0"/>
<dbReference type="Proteomes" id="UP000267029">
    <property type="component" value="Unassembled WGS sequence"/>
</dbReference>
<feature type="region of interest" description="Disordered" evidence="12">
    <location>
        <begin position="745"/>
        <end position="766"/>
    </location>
</feature>
<feature type="compositionally biased region" description="Pro residues" evidence="12">
    <location>
        <begin position="552"/>
        <end position="565"/>
    </location>
</feature>
<keyword evidence="15" id="KW-1185">Reference proteome</keyword>
<evidence type="ECO:0000256" key="7">
    <source>
        <dbReference type="ARBA" id="ARBA00023015"/>
    </source>
</evidence>
<feature type="region of interest" description="Disordered" evidence="12">
    <location>
        <begin position="641"/>
        <end position="677"/>
    </location>
</feature>
<evidence type="ECO:0000256" key="9">
    <source>
        <dbReference type="ARBA" id="ARBA00023163"/>
    </source>
</evidence>
<comment type="subcellular location">
    <subcellularLocation>
        <location evidence="1">Nucleus</location>
    </subcellularLocation>
</comment>
<feature type="region of interest" description="Disordered" evidence="12">
    <location>
        <begin position="542"/>
        <end position="567"/>
    </location>
</feature>
<keyword evidence="6" id="KW-0862">Zinc</keyword>
<evidence type="ECO:0000256" key="4">
    <source>
        <dbReference type="ARBA" id="ARBA00022737"/>
    </source>
</evidence>
<dbReference type="InterPro" id="IPR013087">
    <property type="entry name" value="Znf_C2H2_type"/>
</dbReference>
<feature type="domain" description="C2H2-type" evidence="13">
    <location>
        <begin position="780"/>
        <end position="808"/>
    </location>
</feature>
<feature type="region of interest" description="Disordered" evidence="12">
    <location>
        <begin position="263"/>
        <end position="304"/>
    </location>
</feature>
<sequence length="1152" mass="125370">MSGLGNFLNREVPGRKRPPRLPLAICSLSRRWSAVAVFCGPNSRDLIWWLLWPVYAHPDNVLGGLCTMIREHHHHHQRQQHHHILSPTAHMLCMRKRRWISNADTHPAAVLCGRECANTGLCVRVCVCVEGSLLVKPGAPNDCDSVYGLSGAFCAQLCVSAECTLPTPPHPTATTPERTSPFLYNPSRRDCVSDCDPENDVTMCICPVCGFSATSPPKLDEHMDTAHGDGVEAGGCSAVTSSTPKRSAPDGFNGYNYCTDSSDSPPRGDCMEEAPKTQSSSLLQPADTASSSSSPPQSTSMPLIQNVSLQTDSRRRYRCSMCASTFPWHGDLTDHLKAAHGVQKNSRESARGGSTASGSGASGRSAGAFCCKSCKYVAKYQSELRRHMRLHWGLKPFECVFCSYRSAWKGDLKRHMESHHKERFASEAELVRIMAQFKNNAGTSAIVDIGGGGGGGGDQSPNSHVDSPTRSLKRSPASRNGRERGARQSMPLPTGHAERDDDLLHHQLFPATAAPVTTQQQAQFSVQPQITFDQLTACQQTQPPNHATPFMGPSPSPPHPLPPLGLFPSPGQYSNLIGPAAPMFAANSLLCNPEVVKAILSQTPEHLNNLILSQQQQHLQPTTTEEPLNLVCKQEAQSLTGRGAMTTPNSDVRPPPAKRRSIAPSSVGASYVSGGGGGGGLREEQWKRYQCSGCGHRSNWKWDINKHIKVAHPERKEITTITLDIEEARLTLPAYLEKVRALGRNGRPSATGAAEEWGTTSTGNSIVSGHQPTEGYYRPFKCTVCGHRSNWKWDVKKHIKQMHAGAADVITLSNEEARRTINQYKSHRRQGQGLRSHWSASSSSASMMTAAPATVKTSPPTKRHLDDSDSADVDESQPNREPLDEQVAPASAFRCTVCKRRFQTWTNLQQHTVFSHPSGGNSAVSSGASAVSPGGGSSGSNVCKRSYKKALLQKALASPTASRLSPWKNCQPTMVTKTPAMQRLQFTENSPPIQPSVEDCHKFQARRSLLAEMSPTLPLMSPLRPSTHENLLSGGVEGEQKAIQDPGKVFQLIELLQQVLNFLISTLDDDKQRAADTMKLSSDTSEETPSLTGTSSDENENEPSTSLDKSERLANLLQQPQVQPLVNQLSSLFHLAIRHDPITSTETPHPAQ</sequence>
<dbReference type="Gene3D" id="3.30.160.60">
    <property type="entry name" value="Classic Zinc Finger"/>
    <property type="match status" value="3"/>
</dbReference>
<evidence type="ECO:0000256" key="6">
    <source>
        <dbReference type="ARBA" id="ARBA00022833"/>
    </source>
</evidence>
<feature type="domain" description="C2H2-type" evidence="13">
    <location>
        <begin position="689"/>
        <end position="717"/>
    </location>
</feature>
<feature type="region of interest" description="Disordered" evidence="12">
    <location>
        <begin position="918"/>
        <end position="940"/>
    </location>
</feature>
<dbReference type="SMART" id="SM00355">
    <property type="entry name" value="ZnF_C2H2"/>
    <property type="match status" value="7"/>
</dbReference>
<evidence type="ECO:0000256" key="1">
    <source>
        <dbReference type="ARBA" id="ARBA00004123"/>
    </source>
</evidence>
<dbReference type="PROSITE" id="PS00028">
    <property type="entry name" value="ZINC_FINGER_C2H2_1"/>
    <property type="match status" value="2"/>
</dbReference>
<feature type="domain" description="C2H2-type" evidence="13">
    <location>
        <begin position="317"/>
        <end position="345"/>
    </location>
</feature>
<keyword evidence="8" id="KW-0238">DNA-binding</keyword>
<accession>A0A0R3UQH0</accession>
<dbReference type="InterPro" id="IPR036236">
    <property type="entry name" value="Znf_C2H2_sf"/>
</dbReference>
<dbReference type="FunFam" id="3.30.160.60:FF:000075">
    <property type="entry name" value="Putative zinc finger protein 536"/>
    <property type="match status" value="1"/>
</dbReference>
<dbReference type="GO" id="GO:0008270">
    <property type="term" value="F:zinc ion binding"/>
    <property type="evidence" value="ECO:0007669"/>
    <property type="project" value="UniProtKB-KW"/>
</dbReference>
<name>A0A0R3UQH0_MESCO</name>
<dbReference type="PANTHER" id="PTHR24376:SF243">
    <property type="entry name" value="C2H2-TYPE DOMAIN-CONTAINING PROTEIN"/>
    <property type="match status" value="1"/>
</dbReference>
<feature type="compositionally biased region" description="Low complexity" evidence="12">
    <location>
        <begin position="918"/>
        <end position="932"/>
    </location>
</feature>
<dbReference type="SUPFAM" id="SSF57667">
    <property type="entry name" value="beta-beta-alpha zinc fingers"/>
    <property type="match status" value="2"/>
</dbReference>
<protein>
    <recommendedName>
        <fullName evidence="13">C2H2-type domain-containing protein</fullName>
    </recommendedName>
</protein>
<feature type="compositionally biased region" description="Low complexity" evidence="12">
    <location>
        <begin position="351"/>
        <end position="365"/>
    </location>
</feature>
<feature type="compositionally biased region" description="Low complexity" evidence="12">
    <location>
        <begin position="839"/>
        <end position="854"/>
    </location>
</feature>
<keyword evidence="3" id="KW-0479">Metal-binding</keyword>
<comment type="similarity">
    <text evidence="2">Belongs to the krueppel C2H2-type zinc-finger protein family.</text>
</comment>
<proteinExistence type="inferred from homology"/>
<dbReference type="GO" id="GO:0001228">
    <property type="term" value="F:DNA-binding transcription activator activity, RNA polymerase II-specific"/>
    <property type="evidence" value="ECO:0007669"/>
    <property type="project" value="TreeGrafter"/>
</dbReference>
<evidence type="ECO:0000256" key="5">
    <source>
        <dbReference type="ARBA" id="ARBA00022771"/>
    </source>
</evidence>
<organism evidence="14 15">
    <name type="scientific">Mesocestoides corti</name>
    <name type="common">Flatworm</name>
    <dbReference type="NCBI Taxonomy" id="53468"/>
    <lineage>
        <taxon>Eukaryota</taxon>
        <taxon>Metazoa</taxon>
        <taxon>Spiralia</taxon>
        <taxon>Lophotrochozoa</taxon>
        <taxon>Platyhelminthes</taxon>
        <taxon>Cestoda</taxon>
        <taxon>Eucestoda</taxon>
        <taxon>Cyclophyllidea</taxon>
        <taxon>Mesocestoididae</taxon>
        <taxon>Mesocestoides</taxon>
    </lineage>
</organism>
<reference evidence="14 15" key="1">
    <citation type="submission" date="2018-10" db="EMBL/GenBank/DDBJ databases">
        <authorList>
            <consortium name="Pathogen Informatics"/>
        </authorList>
    </citation>
    <scope>NUCLEOTIDE SEQUENCE [LARGE SCALE GENOMIC DNA]</scope>
</reference>
<dbReference type="Pfam" id="PF13909">
    <property type="entry name" value="zf-H2C2_5"/>
    <property type="match status" value="1"/>
</dbReference>
<evidence type="ECO:0000256" key="10">
    <source>
        <dbReference type="ARBA" id="ARBA00023242"/>
    </source>
</evidence>
<evidence type="ECO:0000256" key="11">
    <source>
        <dbReference type="PROSITE-ProRule" id="PRU00042"/>
    </source>
</evidence>
<feature type="compositionally biased region" description="Gly residues" evidence="12">
    <location>
        <begin position="449"/>
        <end position="458"/>
    </location>
</feature>
<feature type="region of interest" description="Disordered" evidence="12">
    <location>
        <begin position="448"/>
        <end position="498"/>
    </location>
</feature>
<dbReference type="PROSITE" id="PS50157">
    <property type="entry name" value="ZINC_FINGER_C2H2_2"/>
    <property type="match status" value="6"/>
</dbReference>
<evidence type="ECO:0000256" key="12">
    <source>
        <dbReference type="SAM" id="MobiDB-lite"/>
    </source>
</evidence>
<keyword evidence="7" id="KW-0805">Transcription regulation</keyword>
<dbReference type="PANTHER" id="PTHR24376">
    <property type="entry name" value="ZINC FINGER PROTEIN"/>
    <property type="match status" value="1"/>
</dbReference>
<feature type="region of interest" description="Disordered" evidence="12">
    <location>
        <begin position="339"/>
        <end position="365"/>
    </location>
</feature>
<feature type="region of interest" description="Disordered" evidence="12">
    <location>
        <begin position="1075"/>
        <end position="1109"/>
    </location>
</feature>
<dbReference type="EMBL" id="UXSR01006011">
    <property type="protein sequence ID" value="VDD84123.1"/>
    <property type="molecule type" value="Genomic_DNA"/>
</dbReference>
<feature type="compositionally biased region" description="Polar residues" evidence="12">
    <location>
        <begin position="459"/>
        <end position="470"/>
    </location>
</feature>
<feature type="region of interest" description="Disordered" evidence="12">
    <location>
        <begin position="824"/>
        <end position="887"/>
    </location>
</feature>
<dbReference type="GO" id="GO:0000978">
    <property type="term" value="F:RNA polymerase II cis-regulatory region sequence-specific DNA binding"/>
    <property type="evidence" value="ECO:0007669"/>
    <property type="project" value="TreeGrafter"/>
</dbReference>
<feature type="compositionally biased region" description="Polar residues" evidence="12">
    <location>
        <begin position="641"/>
        <end position="650"/>
    </location>
</feature>
<keyword evidence="9" id="KW-0804">Transcription</keyword>
<feature type="domain" description="C2H2-type" evidence="13">
    <location>
        <begin position="397"/>
        <end position="424"/>
    </location>
</feature>
<gene>
    <name evidence="14" type="ORF">MCOS_LOCUS10126</name>
</gene>
<feature type="compositionally biased region" description="Low complexity" evidence="12">
    <location>
        <begin position="284"/>
        <end position="300"/>
    </location>
</feature>